<reference evidence="8" key="1">
    <citation type="journal article" date="2019" name="Int. J. Syst. Evol. Microbiol.">
        <title>The Global Catalogue of Microorganisms (GCM) 10K type strain sequencing project: providing services to taxonomists for standard genome sequencing and annotation.</title>
        <authorList>
            <consortium name="The Broad Institute Genomics Platform"/>
            <consortium name="The Broad Institute Genome Sequencing Center for Infectious Disease"/>
            <person name="Wu L."/>
            <person name="Ma J."/>
        </authorList>
    </citation>
    <scope>NUCLEOTIDE SEQUENCE [LARGE SCALE GENOMIC DNA]</scope>
    <source>
        <strain evidence="8">JCM 16013</strain>
    </source>
</reference>
<keyword evidence="2" id="KW-0645">Protease</keyword>
<name>A0ABP5EHZ3_9ACTN</name>
<evidence type="ECO:0000256" key="1">
    <source>
        <dbReference type="ARBA" id="ARBA00005228"/>
    </source>
</evidence>
<dbReference type="InterPro" id="IPR023302">
    <property type="entry name" value="Pept_S9A_N"/>
</dbReference>
<keyword evidence="4" id="KW-0720">Serine protease</keyword>
<keyword evidence="8" id="KW-1185">Reference proteome</keyword>
<proteinExistence type="inferred from homology"/>
<dbReference type="Gene3D" id="3.40.50.1820">
    <property type="entry name" value="alpha/beta hydrolase"/>
    <property type="match status" value="1"/>
</dbReference>
<evidence type="ECO:0000259" key="6">
    <source>
        <dbReference type="Pfam" id="PF02897"/>
    </source>
</evidence>
<dbReference type="Pfam" id="PF00326">
    <property type="entry name" value="Peptidase_S9"/>
    <property type="match status" value="1"/>
</dbReference>
<dbReference type="InterPro" id="IPR029058">
    <property type="entry name" value="AB_hydrolase_fold"/>
</dbReference>
<evidence type="ECO:0000256" key="2">
    <source>
        <dbReference type="ARBA" id="ARBA00022670"/>
    </source>
</evidence>
<keyword evidence="3" id="KW-0378">Hydrolase</keyword>
<evidence type="ECO:0000256" key="4">
    <source>
        <dbReference type="ARBA" id="ARBA00022825"/>
    </source>
</evidence>
<dbReference type="SUPFAM" id="SSF53474">
    <property type="entry name" value="alpha/beta-Hydrolases"/>
    <property type="match status" value="1"/>
</dbReference>
<dbReference type="InterPro" id="IPR002470">
    <property type="entry name" value="Peptidase_S9A"/>
</dbReference>
<dbReference type="InterPro" id="IPR001375">
    <property type="entry name" value="Peptidase_S9_cat"/>
</dbReference>
<evidence type="ECO:0000313" key="8">
    <source>
        <dbReference type="Proteomes" id="UP001499854"/>
    </source>
</evidence>
<protein>
    <submittedName>
        <fullName evidence="7">S9 family peptidase</fullName>
    </submittedName>
</protein>
<dbReference type="Gene3D" id="2.130.10.120">
    <property type="entry name" value="Prolyl oligopeptidase, N-terminal domain"/>
    <property type="match status" value="1"/>
</dbReference>
<organism evidence="7 8">
    <name type="scientific">Catenulispora subtropica</name>
    <dbReference type="NCBI Taxonomy" id="450798"/>
    <lineage>
        <taxon>Bacteria</taxon>
        <taxon>Bacillati</taxon>
        <taxon>Actinomycetota</taxon>
        <taxon>Actinomycetes</taxon>
        <taxon>Catenulisporales</taxon>
        <taxon>Catenulisporaceae</taxon>
        <taxon>Catenulispora</taxon>
    </lineage>
</organism>
<dbReference type="RefSeq" id="WP_344661730.1">
    <property type="nucleotide sequence ID" value="NZ_BAAAQM010000059.1"/>
</dbReference>
<sequence>MKPPVAPVRPHERVRHGDVVQDPYYWLIDREDPETLAYLREENAYADESTADQAELREEIFQEIKRRTQETDLSVPSREGDWWYYSRTEEGRQYAVHCRVAADGDDPPALSEDGSALPGEQVLLDGNVLAEGHDFLSLGVFEVSPDGGLLAYSVDFAGNERFTLKVRDLATGQDLPDEVPNTAYSAAWSADATQLFYSTTNDAWRSDRILRHTLGTEASEDVLIVEEPDERFAVGIHLTRSQRYLVLTFGSNVTSEVRLLASDDPLGDFRVVFPRRQGVECRVDHWAHPTDPAQDRLLILHSGDGKVNFELATASLDAPEELSVLIPHDEATRLDAAQAFADRVVVYYRRDGLTHLASHPVTDGVISAQGVEFEMPEHIHTVRPGANPSFRAARYRFSYVSMVTPPSVYEFDPASGEMFLLKQTPVLGGYDPADYVQQRIWATAPDGVRVPMTMVHRKGVTAQSPNPCLLYGYGSYEYSVDPGFSIARLSLLDRGFVYVIAHIRGGGELGRRWYEDGKLLAKRNTFTDFVACARHLIDQGWTAPDRLVARGGSAGGLLMGAVANLDPAAFCGIVADVPFVDAVNTILDPSLPLTVTEWEEWGNPIESAEVYQYMKSYTPYENVAAVDYPAILAVTSLNDTRVGYHEPAKWIARLRATATGGRFLLKTEMEAGHGGRSGRYDSWHQEAFRLAWVIAVATEA</sequence>
<dbReference type="Proteomes" id="UP001499854">
    <property type="component" value="Unassembled WGS sequence"/>
</dbReference>
<comment type="caution">
    <text evidence="7">The sequence shown here is derived from an EMBL/GenBank/DDBJ whole genome shotgun (WGS) entry which is preliminary data.</text>
</comment>
<accession>A0ABP5EHZ3</accession>
<evidence type="ECO:0000313" key="7">
    <source>
        <dbReference type="EMBL" id="GAA1997008.1"/>
    </source>
</evidence>
<dbReference type="PANTHER" id="PTHR11757:SF19">
    <property type="entry name" value="PROLYL ENDOPEPTIDASE-LIKE"/>
    <property type="match status" value="1"/>
</dbReference>
<feature type="domain" description="Peptidase S9 prolyl oligopeptidase catalytic" evidence="5">
    <location>
        <begin position="484"/>
        <end position="695"/>
    </location>
</feature>
<feature type="domain" description="Peptidase S9A N-terminal" evidence="6">
    <location>
        <begin position="4"/>
        <end position="423"/>
    </location>
</feature>
<comment type="similarity">
    <text evidence="1">Belongs to the peptidase S9A family.</text>
</comment>
<gene>
    <name evidence="7" type="ORF">GCM10009838_72800</name>
</gene>
<dbReference type="InterPro" id="IPR051543">
    <property type="entry name" value="Serine_Peptidase_S9A"/>
</dbReference>
<dbReference type="SUPFAM" id="SSF50993">
    <property type="entry name" value="Peptidase/esterase 'gauge' domain"/>
    <property type="match status" value="1"/>
</dbReference>
<dbReference type="EMBL" id="BAAAQM010000059">
    <property type="protein sequence ID" value="GAA1997008.1"/>
    <property type="molecule type" value="Genomic_DNA"/>
</dbReference>
<dbReference type="PRINTS" id="PR00862">
    <property type="entry name" value="PROLIGOPTASE"/>
</dbReference>
<dbReference type="Pfam" id="PF02897">
    <property type="entry name" value="Peptidase_S9_N"/>
    <property type="match status" value="1"/>
</dbReference>
<dbReference type="PANTHER" id="PTHR11757">
    <property type="entry name" value="PROTEASE FAMILY S9A OLIGOPEPTIDASE"/>
    <property type="match status" value="1"/>
</dbReference>
<evidence type="ECO:0000259" key="5">
    <source>
        <dbReference type="Pfam" id="PF00326"/>
    </source>
</evidence>
<evidence type="ECO:0000256" key="3">
    <source>
        <dbReference type="ARBA" id="ARBA00022801"/>
    </source>
</evidence>